<protein>
    <submittedName>
        <fullName evidence="5">Uncharacterized protein</fullName>
    </submittedName>
</protein>
<keyword evidence="4" id="KW-0472">Membrane</keyword>
<dbReference type="InterPro" id="IPR021765">
    <property type="entry name" value="UstYa-like"/>
</dbReference>
<comment type="pathway">
    <text evidence="1">Mycotoxin biosynthesis.</text>
</comment>
<dbReference type="GO" id="GO:0016491">
    <property type="term" value="F:oxidoreductase activity"/>
    <property type="evidence" value="ECO:0007669"/>
    <property type="project" value="UniProtKB-KW"/>
</dbReference>
<evidence type="ECO:0000256" key="1">
    <source>
        <dbReference type="ARBA" id="ARBA00004685"/>
    </source>
</evidence>
<dbReference type="PANTHER" id="PTHR33365:SF11">
    <property type="entry name" value="TAT PATHWAY SIGNAL SEQUENCE"/>
    <property type="match status" value="1"/>
</dbReference>
<evidence type="ECO:0000313" key="6">
    <source>
        <dbReference type="Proteomes" id="UP001218188"/>
    </source>
</evidence>
<evidence type="ECO:0000313" key="5">
    <source>
        <dbReference type="EMBL" id="KAJ7028059.1"/>
    </source>
</evidence>
<dbReference type="GO" id="GO:0043386">
    <property type="term" value="P:mycotoxin biosynthetic process"/>
    <property type="evidence" value="ECO:0007669"/>
    <property type="project" value="InterPro"/>
</dbReference>
<comment type="similarity">
    <text evidence="3">Belongs to the ustYa family.</text>
</comment>
<gene>
    <name evidence="5" type="ORF">C8F04DRAFT_69278</name>
</gene>
<dbReference type="EMBL" id="JARJCM010000116">
    <property type="protein sequence ID" value="KAJ7028059.1"/>
    <property type="molecule type" value="Genomic_DNA"/>
</dbReference>
<keyword evidence="4" id="KW-0812">Transmembrane</keyword>
<keyword evidence="4" id="KW-1133">Transmembrane helix</keyword>
<evidence type="ECO:0000256" key="2">
    <source>
        <dbReference type="ARBA" id="ARBA00023002"/>
    </source>
</evidence>
<organism evidence="5 6">
    <name type="scientific">Mycena alexandri</name>
    <dbReference type="NCBI Taxonomy" id="1745969"/>
    <lineage>
        <taxon>Eukaryota</taxon>
        <taxon>Fungi</taxon>
        <taxon>Dikarya</taxon>
        <taxon>Basidiomycota</taxon>
        <taxon>Agaricomycotina</taxon>
        <taxon>Agaricomycetes</taxon>
        <taxon>Agaricomycetidae</taxon>
        <taxon>Agaricales</taxon>
        <taxon>Marasmiineae</taxon>
        <taxon>Mycenaceae</taxon>
        <taxon>Mycena</taxon>
    </lineage>
</organism>
<evidence type="ECO:0000256" key="4">
    <source>
        <dbReference type="SAM" id="Phobius"/>
    </source>
</evidence>
<dbReference type="Pfam" id="PF11807">
    <property type="entry name" value="UstYa"/>
    <property type="match status" value="1"/>
</dbReference>
<feature type="transmembrane region" description="Helical" evidence="4">
    <location>
        <begin position="44"/>
        <end position="64"/>
    </location>
</feature>
<sequence length="233" mass="26851">MISRIHDRCRVYLGRTHGRTIYILKFSSVVTVIIMHYYRSYIVAALSLLTIAWTIGNVSLSIIATRPIAVATRAYTYLGSDYPEFYIPKNGTLPLTMMTVEESRHYAITGPDALEEWASSSPVGYGYLRLGSEHRAFDVAMFHETHCLHALRFYLGEYTVKLAPHFQHCLNYLRQFILCSPNLTLEPPDVLTRDFETDRVGATHVCLNWEIMYAEMAENWENWVAVRDQSFPQ</sequence>
<feature type="transmembrane region" description="Helical" evidence="4">
    <location>
        <begin position="21"/>
        <end position="38"/>
    </location>
</feature>
<name>A0AAD6X0S6_9AGAR</name>
<proteinExistence type="inferred from homology"/>
<dbReference type="PANTHER" id="PTHR33365">
    <property type="entry name" value="YALI0B05434P"/>
    <property type="match status" value="1"/>
</dbReference>
<dbReference type="Proteomes" id="UP001218188">
    <property type="component" value="Unassembled WGS sequence"/>
</dbReference>
<accession>A0AAD6X0S6</accession>
<dbReference type="AlphaFoldDB" id="A0AAD6X0S6"/>
<keyword evidence="2" id="KW-0560">Oxidoreductase</keyword>
<reference evidence="5" key="1">
    <citation type="submission" date="2023-03" db="EMBL/GenBank/DDBJ databases">
        <title>Massive genome expansion in bonnet fungi (Mycena s.s.) driven by repeated elements and novel gene families across ecological guilds.</title>
        <authorList>
            <consortium name="Lawrence Berkeley National Laboratory"/>
            <person name="Harder C.B."/>
            <person name="Miyauchi S."/>
            <person name="Viragh M."/>
            <person name="Kuo A."/>
            <person name="Thoen E."/>
            <person name="Andreopoulos B."/>
            <person name="Lu D."/>
            <person name="Skrede I."/>
            <person name="Drula E."/>
            <person name="Henrissat B."/>
            <person name="Morin E."/>
            <person name="Kohler A."/>
            <person name="Barry K."/>
            <person name="LaButti K."/>
            <person name="Morin E."/>
            <person name="Salamov A."/>
            <person name="Lipzen A."/>
            <person name="Mereny Z."/>
            <person name="Hegedus B."/>
            <person name="Baldrian P."/>
            <person name="Stursova M."/>
            <person name="Weitz H."/>
            <person name="Taylor A."/>
            <person name="Grigoriev I.V."/>
            <person name="Nagy L.G."/>
            <person name="Martin F."/>
            <person name="Kauserud H."/>
        </authorList>
    </citation>
    <scope>NUCLEOTIDE SEQUENCE</scope>
    <source>
        <strain evidence="5">CBHHK200</strain>
    </source>
</reference>
<evidence type="ECO:0000256" key="3">
    <source>
        <dbReference type="ARBA" id="ARBA00035112"/>
    </source>
</evidence>
<comment type="caution">
    <text evidence="5">The sequence shown here is derived from an EMBL/GenBank/DDBJ whole genome shotgun (WGS) entry which is preliminary data.</text>
</comment>
<keyword evidence="6" id="KW-1185">Reference proteome</keyword>